<dbReference type="GO" id="GO:0042597">
    <property type="term" value="C:periplasmic space"/>
    <property type="evidence" value="ECO:0007669"/>
    <property type="project" value="UniProtKB-SubCell"/>
</dbReference>
<dbReference type="InterPro" id="IPR008929">
    <property type="entry name" value="Chondroitin_lyas"/>
</dbReference>
<evidence type="ECO:0000259" key="5">
    <source>
        <dbReference type="Pfam" id="PF07940"/>
    </source>
</evidence>
<comment type="subcellular location">
    <subcellularLocation>
        <location evidence="1">Periplasm</location>
    </subcellularLocation>
</comment>
<dbReference type="InterPro" id="IPR031680">
    <property type="entry name" value="Hepar_II_III_N"/>
</dbReference>
<dbReference type="GO" id="GO:0016829">
    <property type="term" value="F:lyase activity"/>
    <property type="evidence" value="ECO:0007669"/>
    <property type="project" value="UniProtKB-KW"/>
</dbReference>
<dbReference type="Gene3D" id="1.50.10.100">
    <property type="entry name" value="Chondroitin AC/alginate lyase"/>
    <property type="match status" value="1"/>
</dbReference>
<gene>
    <name evidence="7" type="ORF">AB835_08560</name>
</gene>
<reference evidence="7 8" key="1">
    <citation type="journal article" date="2016" name="Appl. Environ. Microbiol.">
        <title>Lack of Overt Genome Reduction in the Bryostatin-Producing Bryozoan Symbiont "Candidatus Endobugula sertula".</title>
        <authorList>
            <person name="Miller I.J."/>
            <person name="Vanee N."/>
            <person name="Fong S.S."/>
            <person name="Lim-Fong G.E."/>
            <person name="Kwan J.C."/>
        </authorList>
    </citation>
    <scope>NUCLEOTIDE SEQUENCE [LARGE SCALE GENOMIC DNA]</scope>
    <source>
        <strain evidence="7">AB1-4</strain>
    </source>
</reference>
<evidence type="ECO:0000256" key="4">
    <source>
        <dbReference type="ARBA" id="ARBA00023239"/>
    </source>
</evidence>
<keyword evidence="3" id="KW-0574">Periplasm</keyword>
<feature type="domain" description="Heparin-sulfate lyase N-terminal" evidence="6">
    <location>
        <begin position="122"/>
        <end position="370"/>
    </location>
</feature>
<sequence length="689" mass="78738">MRFLRLVNKFLAMPYWAKLLRLKSMFYVFWGRYTYHLQEQYITESRFLNLLDAKNLEVLHHRIISFGHPCATSSKIQTLLKKHFPDEQGKIILEADKVMQGEVSLLGSGDIQLGDIHWSLDYKTGISWPDNYFIDISTHDLDRPSDVKFPWELSRLQWLIPVAQAWVLTKEDRYASYAKKILESWIDNNRFAYGVNWTCTMEPAMRVFVWTWFYHVFADAVSWQDKEFRFSFLRCLYLHLKFISHHIEITDINGNHLIADVSALVIGGIFFSGNFSNSNKLELDTWSRLGWKILNHELPLQIYKDGVDFEASTAYHRLVCELYVIAALYYQQGGGLVSEVYQQTMLKMADYIAAYTKPDGRAPLVGDADDARVLPLGSQHINDHRYLAVVIGSIWSKSELTANWQQSGSECLWWLSDSPESSVEISPIGSTAFTISGNYIMRSGSDYVFIDCGPIGLANRGGHGHNDLLSFEATLNGVNLITDSGSYVYTADYKQRNKFRSTSSHNTPLIAGEEINRFISPRNLWFLHGDAQPNVLYWHDNETNTCFRGSHTGYQRLIPPVSPIRSMALDKIQHTLVWKDTFSASVGHSVTIPLQLVPGVTVSQTQAGVLLLEAEGKQFVLEWLELANWEYCIVNDFVATSYGQKTEAPKILWESKQACKTSLTILLSPDERLVESKRKQLLNLVESTN</sequence>
<comment type="caution">
    <text evidence="7">The sequence shown here is derived from an EMBL/GenBank/DDBJ whole genome shotgun (WGS) entry which is preliminary data.</text>
</comment>
<dbReference type="Pfam" id="PF16889">
    <property type="entry name" value="Hepar_II_III_N"/>
    <property type="match status" value="1"/>
</dbReference>
<feature type="domain" description="Heparinase II/III-like C-terminal" evidence="5">
    <location>
        <begin position="430"/>
        <end position="623"/>
    </location>
</feature>
<dbReference type="Gene3D" id="2.70.98.70">
    <property type="match status" value="1"/>
</dbReference>
<dbReference type="SUPFAM" id="SSF48230">
    <property type="entry name" value="Chondroitin AC/alginate lyase"/>
    <property type="match status" value="1"/>
</dbReference>
<dbReference type="AlphaFoldDB" id="A0A1D2QPG1"/>
<proteinExistence type="predicted"/>
<dbReference type="Pfam" id="PF07940">
    <property type="entry name" value="Hepar_II_III_C"/>
    <property type="match status" value="1"/>
</dbReference>
<accession>A0A1D2QPG1</accession>
<dbReference type="STRING" id="62101.AB835_08560"/>
<name>A0A1D2QPG1_9GAMM</name>
<protein>
    <submittedName>
        <fullName evidence="7">Uncharacterized protein</fullName>
    </submittedName>
</protein>
<evidence type="ECO:0000256" key="1">
    <source>
        <dbReference type="ARBA" id="ARBA00004418"/>
    </source>
</evidence>
<dbReference type="InterPro" id="IPR012480">
    <property type="entry name" value="Hepar_II_III_C"/>
</dbReference>
<keyword evidence="2" id="KW-0732">Signal</keyword>
<dbReference type="Proteomes" id="UP000242502">
    <property type="component" value="Unassembled WGS sequence"/>
</dbReference>
<evidence type="ECO:0000313" key="7">
    <source>
        <dbReference type="EMBL" id="ODS23476.1"/>
    </source>
</evidence>
<keyword evidence="4" id="KW-0456">Lyase</keyword>
<evidence type="ECO:0000259" key="6">
    <source>
        <dbReference type="Pfam" id="PF16889"/>
    </source>
</evidence>
<evidence type="ECO:0000313" key="8">
    <source>
        <dbReference type="Proteomes" id="UP000242502"/>
    </source>
</evidence>
<dbReference type="EMBL" id="MDLC01000027">
    <property type="protein sequence ID" value="ODS23476.1"/>
    <property type="molecule type" value="Genomic_DNA"/>
</dbReference>
<evidence type="ECO:0000256" key="2">
    <source>
        <dbReference type="ARBA" id="ARBA00022729"/>
    </source>
</evidence>
<dbReference type="PANTHER" id="PTHR39210:SF1">
    <property type="entry name" value="HEPARIN-SULFATE LYASE"/>
    <property type="match status" value="1"/>
</dbReference>
<dbReference type="PANTHER" id="PTHR39210">
    <property type="entry name" value="HEPARIN-SULFATE LYASE"/>
    <property type="match status" value="1"/>
</dbReference>
<evidence type="ECO:0000256" key="3">
    <source>
        <dbReference type="ARBA" id="ARBA00022764"/>
    </source>
</evidence>
<organism evidence="7 8">
    <name type="scientific">Candidatus Endobugula sertula</name>
    <name type="common">Bugula neritina bacterial symbiont</name>
    <dbReference type="NCBI Taxonomy" id="62101"/>
    <lineage>
        <taxon>Bacteria</taxon>
        <taxon>Pseudomonadati</taxon>
        <taxon>Pseudomonadota</taxon>
        <taxon>Gammaproteobacteria</taxon>
        <taxon>Cellvibrionales</taxon>
        <taxon>Cellvibrionaceae</taxon>
        <taxon>Candidatus Endobugula</taxon>
    </lineage>
</organism>